<keyword evidence="4" id="KW-1185">Reference proteome</keyword>
<dbReference type="OrthoDB" id="1953381at2"/>
<evidence type="ECO:0000256" key="1">
    <source>
        <dbReference type="SAM" id="MobiDB-lite"/>
    </source>
</evidence>
<evidence type="ECO:0000259" key="2">
    <source>
        <dbReference type="SMART" id="SM00858"/>
    </source>
</evidence>
<protein>
    <submittedName>
        <fullName evidence="3">Pilus assembly protein CpaB</fullName>
    </submittedName>
</protein>
<reference evidence="3 4" key="1">
    <citation type="submission" date="2016-10" db="EMBL/GenBank/DDBJ databases">
        <authorList>
            <person name="de Groot N.N."/>
        </authorList>
    </citation>
    <scope>NUCLEOTIDE SEQUENCE [LARGE SCALE GENOMIC DNA]</scope>
    <source>
        <strain evidence="3 4">CGMCC 1.5070</strain>
    </source>
</reference>
<name>A0A1H8CYI2_9FIRM</name>
<dbReference type="InterPro" id="IPR013974">
    <property type="entry name" value="SAF"/>
</dbReference>
<feature type="domain" description="SAF" evidence="2">
    <location>
        <begin position="37"/>
        <end position="99"/>
    </location>
</feature>
<dbReference type="STRING" id="474960.SAMN05216180_2412"/>
<proteinExistence type="predicted"/>
<evidence type="ECO:0000313" key="3">
    <source>
        <dbReference type="EMBL" id="SEN00153.1"/>
    </source>
</evidence>
<dbReference type="Pfam" id="PF16976">
    <property type="entry name" value="RcpC"/>
    <property type="match status" value="1"/>
</dbReference>
<dbReference type="CDD" id="cd11614">
    <property type="entry name" value="SAF_CpaB_FlgA_like"/>
    <property type="match status" value="1"/>
</dbReference>
<dbReference type="AlphaFoldDB" id="A0A1H8CYI2"/>
<organism evidence="3 4">
    <name type="scientific">Hydrogenoanaerobacterium saccharovorans</name>
    <dbReference type="NCBI Taxonomy" id="474960"/>
    <lineage>
        <taxon>Bacteria</taxon>
        <taxon>Bacillati</taxon>
        <taxon>Bacillota</taxon>
        <taxon>Clostridia</taxon>
        <taxon>Eubacteriales</taxon>
        <taxon>Oscillospiraceae</taxon>
        <taxon>Hydrogenoanaerobacterium</taxon>
    </lineage>
</organism>
<feature type="region of interest" description="Disordered" evidence="1">
    <location>
        <begin position="250"/>
        <end position="281"/>
    </location>
</feature>
<dbReference type="RefSeq" id="WP_092755498.1">
    <property type="nucleotide sequence ID" value="NZ_FOCG01000002.1"/>
</dbReference>
<evidence type="ECO:0000313" key="4">
    <source>
        <dbReference type="Proteomes" id="UP000199158"/>
    </source>
</evidence>
<sequence length="281" mass="30400">MKFIKSKLFIGIVCFLVAILVGFVGVPMVNKMTNETVSVVRFKEDIKKGTVITQQSIEVVKIPPAGLPENAISTPTEVIDKFAVTDLQKEDFATTAKVSASAPDYLHELPKGKMAVSFSVNSFASGLSGKVLQDDIISLFTVVGDIQNLTKTEEVTAENHPALTYLKVLSATSATGIDTDNKTKDEDGNLLLPATITVLVNAEQAKLIAGLEQNGTIQVAVVSRGNTEYAEKLLSVQQNYFDQLSSQEKQELELKEVPQPTDTLPTEAEKDLTPEGGKKNE</sequence>
<dbReference type="SMART" id="SM00858">
    <property type="entry name" value="SAF"/>
    <property type="match status" value="1"/>
</dbReference>
<dbReference type="EMBL" id="FOCG01000002">
    <property type="protein sequence ID" value="SEN00153.1"/>
    <property type="molecule type" value="Genomic_DNA"/>
</dbReference>
<accession>A0A1H8CYI2</accession>
<dbReference type="Proteomes" id="UP000199158">
    <property type="component" value="Unassembled WGS sequence"/>
</dbReference>
<feature type="compositionally biased region" description="Basic and acidic residues" evidence="1">
    <location>
        <begin position="267"/>
        <end position="281"/>
    </location>
</feature>
<dbReference type="InterPro" id="IPR031571">
    <property type="entry name" value="RcpC_dom"/>
</dbReference>
<gene>
    <name evidence="3" type="ORF">SAMN05216180_2412</name>
</gene>
<dbReference type="Pfam" id="PF08666">
    <property type="entry name" value="SAF"/>
    <property type="match status" value="1"/>
</dbReference>